<dbReference type="RefSeq" id="WP_011831049.1">
    <property type="nucleotide sequence ID" value="NC_008825.1"/>
</dbReference>
<proteinExistence type="predicted"/>
<sequence>MMRTAPTAPEPMCDLPTAFTPCEFRVKWADGAWEINEARRLRRLVFCIEQGLFGGGDDIDAIDAHAQPLVALSCVGGMSDQVVGTVRIHPGQNEGDEGVWWGSRLAVHPAFRSHGRLGATLIRLAVSSARARGARLFLAHVQAQNRPLFERLHWQWLKDETLHGRPHGLMQADLAHYPPCHDPLTGYVAQSRARA</sequence>
<dbReference type="GO" id="GO:0016747">
    <property type="term" value="F:acyltransferase activity, transferring groups other than amino-acyl groups"/>
    <property type="evidence" value="ECO:0007669"/>
    <property type="project" value="InterPro"/>
</dbReference>
<dbReference type="CDD" id="cd04301">
    <property type="entry name" value="NAT_SF"/>
    <property type="match status" value="1"/>
</dbReference>
<protein>
    <recommendedName>
        <fullName evidence="1">N-acetyltransferase domain-containing protein</fullName>
    </recommendedName>
</protein>
<gene>
    <name evidence="2" type="ordered locus">Mpe_A3476</name>
</gene>
<reference evidence="2 3" key="1">
    <citation type="journal article" date="2007" name="J. Bacteriol.">
        <title>Whole-genome analysis of the methyl tert-butyl ether-degrading beta-proteobacterium Methylibium petroleiphilum PM1.</title>
        <authorList>
            <person name="Kane S.R."/>
            <person name="Chakicherla A.Y."/>
            <person name="Chain P.S.G."/>
            <person name="Schmidt R."/>
            <person name="Shin M.W."/>
            <person name="Legler T.C."/>
            <person name="Scow K.M."/>
            <person name="Larimer F.W."/>
            <person name="Lucas S.M."/>
            <person name="Richardson P.M."/>
            <person name="Hristova K.R."/>
        </authorList>
    </citation>
    <scope>NUCLEOTIDE SEQUENCE [LARGE SCALE GENOMIC DNA]</scope>
    <source>
        <strain evidence="3">ATCC BAA-1232 / LMG 22953 / PM1</strain>
    </source>
</reference>
<dbReference type="SUPFAM" id="SSF55729">
    <property type="entry name" value="Acyl-CoA N-acyltransferases (Nat)"/>
    <property type="match status" value="1"/>
</dbReference>
<dbReference type="PROSITE" id="PS51186">
    <property type="entry name" value="GNAT"/>
    <property type="match status" value="1"/>
</dbReference>
<dbReference type="Pfam" id="PF00583">
    <property type="entry name" value="Acetyltransf_1"/>
    <property type="match status" value="1"/>
</dbReference>
<dbReference type="STRING" id="420662.Mpe_A3476"/>
<dbReference type="KEGG" id="mpt:Mpe_A3476"/>
<evidence type="ECO:0000313" key="3">
    <source>
        <dbReference type="Proteomes" id="UP000000366"/>
    </source>
</evidence>
<dbReference type="InterPro" id="IPR024035">
    <property type="entry name" value="MSMEG_0567_GNAT"/>
</dbReference>
<dbReference type="NCBIfam" id="TIGR04045">
    <property type="entry name" value="MSMEG_0567_GNAT"/>
    <property type="match status" value="1"/>
</dbReference>
<organism evidence="2 3">
    <name type="scientific">Methylibium petroleiphilum (strain ATCC BAA-1232 / LMG 22953 / PM1)</name>
    <dbReference type="NCBI Taxonomy" id="420662"/>
    <lineage>
        <taxon>Bacteria</taxon>
        <taxon>Pseudomonadati</taxon>
        <taxon>Pseudomonadota</taxon>
        <taxon>Betaproteobacteria</taxon>
        <taxon>Burkholderiales</taxon>
        <taxon>Sphaerotilaceae</taxon>
        <taxon>Methylibium</taxon>
    </lineage>
</organism>
<feature type="domain" description="N-acetyltransferase" evidence="1">
    <location>
        <begin position="33"/>
        <end position="194"/>
    </location>
</feature>
<dbReference type="Gene3D" id="3.40.630.30">
    <property type="match status" value="1"/>
</dbReference>
<dbReference type="HOGENOM" id="CLU_056607_2_1_4"/>
<name>A2SLJ0_METPP</name>
<dbReference type="Proteomes" id="UP000000366">
    <property type="component" value="Chromosome"/>
</dbReference>
<dbReference type="InterPro" id="IPR016181">
    <property type="entry name" value="Acyl_CoA_acyltransferase"/>
</dbReference>
<dbReference type="eggNOG" id="COG3153">
    <property type="taxonomic scope" value="Bacteria"/>
</dbReference>
<keyword evidence="3" id="KW-1185">Reference proteome</keyword>
<evidence type="ECO:0000259" key="1">
    <source>
        <dbReference type="PROSITE" id="PS51186"/>
    </source>
</evidence>
<dbReference type="AlphaFoldDB" id="A2SLJ0"/>
<evidence type="ECO:0000313" key="2">
    <source>
        <dbReference type="EMBL" id="ABM96429.1"/>
    </source>
</evidence>
<dbReference type="EMBL" id="CP000555">
    <property type="protein sequence ID" value="ABM96429.1"/>
    <property type="molecule type" value="Genomic_DNA"/>
</dbReference>
<accession>A2SLJ0</accession>
<dbReference type="InterPro" id="IPR000182">
    <property type="entry name" value="GNAT_dom"/>
</dbReference>